<organism evidence="2 3">
    <name type="scientific">Hibiscus sabdariffa</name>
    <name type="common">roselle</name>
    <dbReference type="NCBI Taxonomy" id="183260"/>
    <lineage>
        <taxon>Eukaryota</taxon>
        <taxon>Viridiplantae</taxon>
        <taxon>Streptophyta</taxon>
        <taxon>Embryophyta</taxon>
        <taxon>Tracheophyta</taxon>
        <taxon>Spermatophyta</taxon>
        <taxon>Magnoliopsida</taxon>
        <taxon>eudicotyledons</taxon>
        <taxon>Gunneridae</taxon>
        <taxon>Pentapetalae</taxon>
        <taxon>rosids</taxon>
        <taxon>malvids</taxon>
        <taxon>Malvales</taxon>
        <taxon>Malvaceae</taxon>
        <taxon>Malvoideae</taxon>
        <taxon>Hibiscus</taxon>
    </lineage>
</organism>
<comment type="caution">
    <text evidence="2">The sequence shown here is derived from an EMBL/GenBank/DDBJ whole genome shotgun (WGS) entry which is preliminary data.</text>
</comment>
<evidence type="ECO:0000313" key="3">
    <source>
        <dbReference type="Proteomes" id="UP001472677"/>
    </source>
</evidence>
<feature type="compositionally biased region" description="Basic residues" evidence="1">
    <location>
        <begin position="88"/>
        <end position="103"/>
    </location>
</feature>
<keyword evidence="3" id="KW-1185">Reference proteome</keyword>
<dbReference type="Proteomes" id="UP001472677">
    <property type="component" value="Unassembled WGS sequence"/>
</dbReference>
<accession>A0ABR2EQD3</accession>
<reference evidence="2 3" key="1">
    <citation type="journal article" date="2024" name="G3 (Bethesda)">
        <title>Genome assembly of Hibiscus sabdariffa L. provides insights into metabolisms of medicinal natural products.</title>
        <authorList>
            <person name="Kim T."/>
        </authorList>
    </citation>
    <scope>NUCLEOTIDE SEQUENCE [LARGE SCALE GENOMIC DNA]</scope>
    <source>
        <strain evidence="2">TK-2024</strain>
        <tissue evidence="2">Old leaves</tissue>
    </source>
</reference>
<evidence type="ECO:0000256" key="1">
    <source>
        <dbReference type="SAM" id="MobiDB-lite"/>
    </source>
</evidence>
<dbReference type="EMBL" id="JBBPBM010000011">
    <property type="protein sequence ID" value="KAK8564081.1"/>
    <property type="molecule type" value="Genomic_DNA"/>
</dbReference>
<feature type="compositionally biased region" description="Polar residues" evidence="1">
    <location>
        <begin position="45"/>
        <end position="55"/>
    </location>
</feature>
<evidence type="ECO:0000313" key="2">
    <source>
        <dbReference type="EMBL" id="KAK8564081.1"/>
    </source>
</evidence>
<feature type="region of interest" description="Disordered" evidence="1">
    <location>
        <begin position="43"/>
        <end position="103"/>
    </location>
</feature>
<sequence>MGLAVGMPIEATTLIGLETHENIERGFSNAYIPSLSFTVPDHLQGFQTEPLSSSPEIDDQHQDQTLPPKPPPLDNIEQGNVGENNNRRFLKSKRLHREVKKTN</sequence>
<name>A0ABR2EQD3_9ROSI</name>
<gene>
    <name evidence="2" type="ORF">V6N12_036212</name>
</gene>
<protein>
    <submittedName>
        <fullName evidence="2">Uncharacterized protein</fullName>
    </submittedName>
</protein>
<proteinExistence type="predicted"/>